<evidence type="ECO:0000313" key="5">
    <source>
        <dbReference type="EMBL" id="QFU77924.1"/>
    </source>
</evidence>
<keyword evidence="1" id="KW-0805">Transcription regulation</keyword>
<dbReference type="Proteomes" id="UP000326287">
    <property type="component" value="Chromosome"/>
</dbReference>
<dbReference type="GO" id="GO:0003700">
    <property type="term" value="F:DNA-binding transcription factor activity"/>
    <property type="evidence" value="ECO:0007669"/>
    <property type="project" value="TreeGrafter"/>
</dbReference>
<dbReference type="Pfam" id="PF13377">
    <property type="entry name" value="Peripla_BP_3"/>
    <property type="match status" value="1"/>
</dbReference>
<dbReference type="PROSITE" id="PS50932">
    <property type="entry name" value="HTH_LACI_2"/>
    <property type="match status" value="1"/>
</dbReference>
<dbReference type="PANTHER" id="PTHR30146:SF153">
    <property type="entry name" value="LACTOSE OPERON REPRESSOR"/>
    <property type="match status" value="1"/>
</dbReference>
<gene>
    <name evidence="5" type="ORF">EY643_14720</name>
</gene>
<organism evidence="5 6">
    <name type="scientific">Halioglobus maricola</name>
    <dbReference type="NCBI Taxonomy" id="2601894"/>
    <lineage>
        <taxon>Bacteria</taxon>
        <taxon>Pseudomonadati</taxon>
        <taxon>Pseudomonadota</taxon>
        <taxon>Gammaproteobacteria</taxon>
        <taxon>Cellvibrionales</taxon>
        <taxon>Halieaceae</taxon>
        <taxon>Halioglobus</taxon>
    </lineage>
</organism>
<reference evidence="5 6" key="1">
    <citation type="submission" date="2019-02" db="EMBL/GenBank/DDBJ databases">
        <authorList>
            <person name="Li S.-H."/>
        </authorList>
    </citation>
    <scope>NUCLEOTIDE SEQUENCE [LARGE SCALE GENOMIC DNA]</scope>
    <source>
        <strain evidence="5 6">IMCC14385</strain>
    </source>
</reference>
<dbReference type="InterPro" id="IPR028082">
    <property type="entry name" value="Peripla_BP_I"/>
</dbReference>
<feature type="domain" description="HTH lacI-type" evidence="4">
    <location>
        <begin position="8"/>
        <end position="62"/>
    </location>
</feature>
<dbReference type="AlphaFoldDB" id="A0A5P9NRC3"/>
<accession>A0A5P9NRC3</accession>
<dbReference type="PROSITE" id="PS00356">
    <property type="entry name" value="HTH_LACI_1"/>
    <property type="match status" value="1"/>
</dbReference>
<dbReference type="CDD" id="cd01545">
    <property type="entry name" value="PBP1_SalR"/>
    <property type="match status" value="1"/>
</dbReference>
<evidence type="ECO:0000256" key="1">
    <source>
        <dbReference type="ARBA" id="ARBA00023015"/>
    </source>
</evidence>
<dbReference type="InterPro" id="IPR000843">
    <property type="entry name" value="HTH_LacI"/>
</dbReference>
<dbReference type="OrthoDB" id="5718990at2"/>
<dbReference type="SUPFAM" id="SSF47413">
    <property type="entry name" value="lambda repressor-like DNA-binding domains"/>
    <property type="match status" value="1"/>
</dbReference>
<dbReference type="SMART" id="SM00354">
    <property type="entry name" value="HTH_LACI"/>
    <property type="match status" value="1"/>
</dbReference>
<evidence type="ECO:0000256" key="2">
    <source>
        <dbReference type="ARBA" id="ARBA00023125"/>
    </source>
</evidence>
<dbReference type="GO" id="GO:0000976">
    <property type="term" value="F:transcription cis-regulatory region binding"/>
    <property type="evidence" value="ECO:0007669"/>
    <property type="project" value="TreeGrafter"/>
</dbReference>
<dbReference type="InterPro" id="IPR046335">
    <property type="entry name" value="LacI/GalR-like_sensor"/>
</dbReference>
<dbReference type="Gene3D" id="1.10.260.40">
    <property type="entry name" value="lambda repressor-like DNA-binding domains"/>
    <property type="match status" value="1"/>
</dbReference>
<keyword evidence="3" id="KW-0804">Transcription</keyword>
<dbReference type="Gene3D" id="3.40.50.2300">
    <property type="match status" value="2"/>
</dbReference>
<sequence>MKPRPMKATIKDVAKLAGVSFKTVSRVINREPSVGEELQAKVWKAIEELNYQPNLSARQLRGTPSFIAFIYDNPNSHYVVEMQHGILEECKRQGFELLIHPVSSAEEDHIDEVKKLLSNGHIAGLVLTPPFSESAELIDVLNSRDMAHVRILSSDSSSEYEGPCVLIDDYNAAFDITRYLVGLGHRDIAFLGGHQERDSSSEQRLGGYLAALEEAGLSRQDELILSGEYSFDSGSERTTKLLGLDASPTAIFACNDEIAAGALFAARIQQVAVPQQLSIIGFEDSPFSRQSWPKLTTAHQPNSEIAAGAARILTENIRSSRQGKQSEKPAVLEFKPELVVRDSTCPA</sequence>
<dbReference type="SUPFAM" id="SSF53822">
    <property type="entry name" value="Periplasmic binding protein-like I"/>
    <property type="match status" value="1"/>
</dbReference>
<name>A0A5P9NRC3_9GAMM</name>
<dbReference type="KEGG" id="halc:EY643_14720"/>
<keyword evidence="2 5" id="KW-0238">DNA-binding</keyword>
<dbReference type="EMBL" id="CP036422">
    <property type="protein sequence ID" value="QFU77924.1"/>
    <property type="molecule type" value="Genomic_DNA"/>
</dbReference>
<evidence type="ECO:0000256" key="3">
    <source>
        <dbReference type="ARBA" id="ARBA00023163"/>
    </source>
</evidence>
<dbReference type="PANTHER" id="PTHR30146">
    <property type="entry name" value="LACI-RELATED TRANSCRIPTIONAL REPRESSOR"/>
    <property type="match status" value="1"/>
</dbReference>
<evidence type="ECO:0000313" key="6">
    <source>
        <dbReference type="Proteomes" id="UP000326287"/>
    </source>
</evidence>
<protein>
    <submittedName>
        <fullName evidence="5">LacI family DNA-binding transcriptional regulator</fullName>
    </submittedName>
</protein>
<evidence type="ECO:0000259" key="4">
    <source>
        <dbReference type="PROSITE" id="PS50932"/>
    </source>
</evidence>
<dbReference type="Pfam" id="PF00356">
    <property type="entry name" value="LacI"/>
    <property type="match status" value="1"/>
</dbReference>
<dbReference type="PRINTS" id="PR00036">
    <property type="entry name" value="HTHLACI"/>
</dbReference>
<dbReference type="InterPro" id="IPR010982">
    <property type="entry name" value="Lambda_DNA-bd_dom_sf"/>
</dbReference>
<dbReference type="CDD" id="cd01392">
    <property type="entry name" value="HTH_LacI"/>
    <property type="match status" value="1"/>
</dbReference>
<keyword evidence="6" id="KW-1185">Reference proteome</keyword>
<proteinExistence type="predicted"/>